<dbReference type="InParanoid" id="A0A067PDG9"/>
<dbReference type="STRING" id="933084.A0A067PDG9"/>
<sequence>MPIWTIGAISTPRLRWGEVRAGHTHHCPTCEIDLLTGEDPGWCCGKNGKFFNNVPPLPPLPPEFDIFINDPRISKESHILNLIFSFASLKTTHAFPEGGAGPPGFFRIQGRVYHQ</sequence>
<keyword evidence="2" id="KW-1185">Reference proteome</keyword>
<dbReference type="Proteomes" id="UP000027265">
    <property type="component" value="Unassembled WGS sequence"/>
</dbReference>
<accession>A0A067PDG9</accession>
<dbReference type="OrthoDB" id="3366231at2759"/>
<gene>
    <name evidence="1" type="ORF">JAAARDRAFT_143926</name>
</gene>
<reference evidence="2" key="1">
    <citation type="journal article" date="2014" name="Proc. Natl. Acad. Sci. U.S.A.">
        <title>Extensive sampling of basidiomycete genomes demonstrates inadequacy of the white-rot/brown-rot paradigm for wood decay fungi.</title>
        <authorList>
            <person name="Riley R."/>
            <person name="Salamov A.A."/>
            <person name="Brown D.W."/>
            <person name="Nagy L.G."/>
            <person name="Floudas D."/>
            <person name="Held B.W."/>
            <person name="Levasseur A."/>
            <person name="Lombard V."/>
            <person name="Morin E."/>
            <person name="Otillar R."/>
            <person name="Lindquist E.A."/>
            <person name="Sun H."/>
            <person name="LaButti K.M."/>
            <person name="Schmutz J."/>
            <person name="Jabbour D."/>
            <person name="Luo H."/>
            <person name="Baker S.E."/>
            <person name="Pisabarro A.G."/>
            <person name="Walton J.D."/>
            <person name="Blanchette R.A."/>
            <person name="Henrissat B."/>
            <person name="Martin F."/>
            <person name="Cullen D."/>
            <person name="Hibbett D.S."/>
            <person name="Grigoriev I.V."/>
        </authorList>
    </citation>
    <scope>NUCLEOTIDE SEQUENCE [LARGE SCALE GENOMIC DNA]</scope>
    <source>
        <strain evidence="2">MUCL 33604</strain>
    </source>
</reference>
<evidence type="ECO:0000313" key="1">
    <source>
        <dbReference type="EMBL" id="KDQ49077.1"/>
    </source>
</evidence>
<dbReference type="EMBL" id="KL197817">
    <property type="protein sequence ID" value="KDQ49077.1"/>
    <property type="molecule type" value="Genomic_DNA"/>
</dbReference>
<name>A0A067PDG9_9AGAM</name>
<protein>
    <submittedName>
        <fullName evidence="1">Uncharacterized protein</fullName>
    </submittedName>
</protein>
<evidence type="ECO:0000313" key="2">
    <source>
        <dbReference type="Proteomes" id="UP000027265"/>
    </source>
</evidence>
<organism evidence="1 2">
    <name type="scientific">Jaapia argillacea MUCL 33604</name>
    <dbReference type="NCBI Taxonomy" id="933084"/>
    <lineage>
        <taxon>Eukaryota</taxon>
        <taxon>Fungi</taxon>
        <taxon>Dikarya</taxon>
        <taxon>Basidiomycota</taxon>
        <taxon>Agaricomycotina</taxon>
        <taxon>Agaricomycetes</taxon>
        <taxon>Agaricomycetidae</taxon>
        <taxon>Jaapiales</taxon>
        <taxon>Jaapiaceae</taxon>
        <taxon>Jaapia</taxon>
    </lineage>
</organism>
<proteinExistence type="predicted"/>
<dbReference type="HOGENOM" id="CLU_160877_0_0_1"/>
<feature type="non-terminal residue" evidence="1">
    <location>
        <position position="115"/>
    </location>
</feature>
<dbReference type="AlphaFoldDB" id="A0A067PDG9"/>